<evidence type="ECO:0000313" key="2">
    <source>
        <dbReference type="EMBL" id="MBG6088279.1"/>
    </source>
</evidence>
<sequence length="160" mass="16975">MTGPRDPRPPGGEPIDAGLAAAQEALVRAMAAGGPLPEGFDAGAVGAAARSILSKRAGDVARAWPELARSYGTGWTRTFAGWAAGRPTRGSIRDAWDFARAHRDELSPGAVRELAFTEARWSYDGRSDPRRRRFAVRRVPGGVLVQVLGRIRVFGPAASG</sequence>
<feature type="domain" description="SCO6045-like C-terminal" evidence="1">
    <location>
        <begin position="20"/>
        <end position="103"/>
    </location>
</feature>
<gene>
    <name evidence="2" type="ORF">IW256_002392</name>
</gene>
<name>A0A931GQ97_9ACTN</name>
<dbReference type="EMBL" id="JADOUA010000001">
    <property type="protein sequence ID" value="MBG6088279.1"/>
    <property type="molecule type" value="Genomic_DNA"/>
</dbReference>
<dbReference type="Proteomes" id="UP000614047">
    <property type="component" value="Unassembled WGS sequence"/>
</dbReference>
<evidence type="ECO:0000313" key="3">
    <source>
        <dbReference type="Proteomes" id="UP000614047"/>
    </source>
</evidence>
<dbReference type="RefSeq" id="WP_197011018.1">
    <property type="nucleotide sequence ID" value="NZ_BAABES010000031.1"/>
</dbReference>
<organism evidence="2 3">
    <name type="scientific">Actinomadura viridis</name>
    <dbReference type="NCBI Taxonomy" id="58110"/>
    <lineage>
        <taxon>Bacteria</taxon>
        <taxon>Bacillati</taxon>
        <taxon>Actinomycetota</taxon>
        <taxon>Actinomycetes</taxon>
        <taxon>Streptosporangiales</taxon>
        <taxon>Thermomonosporaceae</taxon>
        <taxon>Actinomadura</taxon>
    </lineage>
</organism>
<protein>
    <recommendedName>
        <fullName evidence="1">SCO6045-like C-terminal domain-containing protein</fullName>
    </recommendedName>
</protein>
<dbReference type="Pfam" id="PF26136">
    <property type="entry name" value="SCO6045_C"/>
    <property type="match status" value="1"/>
</dbReference>
<comment type="caution">
    <text evidence="2">The sequence shown here is derived from an EMBL/GenBank/DDBJ whole genome shotgun (WGS) entry which is preliminary data.</text>
</comment>
<evidence type="ECO:0000259" key="1">
    <source>
        <dbReference type="Pfam" id="PF26136"/>
    </source>
</evidence>
<accession>A0A931GQ97</accession>
<reference evidence="2" key="1">
    <citation type="submission" date="2020-11" db="EMBL/GenBank/DDBJ databases">
        <title>Sequencing the genomes of 1000 actinobacteria strains.</title>
        <authorList>
            <person name="Klenk H.-P."/>
        </authorList>
    </citation>
    <scope>NUCLEOTIDE SEQUENCE</scope>
    <source>
        <strain evidence="2">DSM 43175</strain>
    </source>
</reference>
<dbReference type="InterPro" id="IPR058711">
    <property type="entry name" value="SCO6045-like_C"/>
</dbReference>
<proteinExistence type="predicted"/>
<keyword evidence="3" id="KW-1185">Reference proteome</keyword>
<dbReference type="AlphaFoldDB" id="A0A931GQ97"/>